<reference evidence="2" key="1">
    <citation type="journal article" date="2019" name="Int. J. Syst. Evol. Microbiol.">
        <title>The Global Catalogue of Microorganisms (GCM) 10K type strain sequencing project: providing services to taxonomists for standard genome sequencing and annotation.</title>
        <authorList>
            <consortium name="The Broad Institute Genomics Platform"/>
            <consortium name="The Broad Institute Genome Sequencing Center for Infectious Disease"/>
            <person name="Wu L."/>
            <person name="Ma J."/>
        </authorList>
    </citation>
    <scope>NUCLEOTIDE SEQUENCE [LARGE SCALE GENOMIC DNA]</scope>
    <source>
        <strain evidence="2">CGMCC 1.12806</strain>
    </source>
</reference>
<organism evidence="1 2">
    <name type="scientific">Hafnia psychrotolerans</name>
    <dbReference type="NCBI Taxonomy" id="1477018"/>
    <lineage>
        <taxon>Bacteria</taxon>
        <taxon>Pseudomonadati</taxon>
        <taxon>Pseudomonadota</taxon>
        <taxon>Gammaproteobacteria</taxon>
        <taxon>Enterobacterales</taxon>
        <taxon>Hafniaceae</taxon>
        <taxon>Hafnia</taxon>
    </lineage>
</organism>
<protein>
    <submittedName>
        <fullName evidence="1">Uncharacterized protein</fullName>
    </submittedName>
</protein>
<proteinExistence type="predicted"/>
<accession>A0ABQ1G4U2</accession>
<dbReference type="Proteomes" id="UP000627464">
    <property type="component" value="Unassembled WGS sequence"/>
</dbReference>
<name>A0ABQ1G4U2_9GAMM</name>
<evidence type="ECO:0000313" key="1">
    <source>
        <dbReference type="EMBL" id="GGA36758.1"/>
    </source>
</evidence>
<dbReference type="EMBL" id="BMFZ01000002">
    <property type="protein sequence ID" value="GGA36758.1"/>
    <property type="molecule type" value="Genomic_DNA"/>
</dbReference>
<sequence length="53" mass="6045">MVSAFVGYADEHGSIKLNEKQRNFYRAIFSAAEKKIREEAAVFRAVSGFGKRY</sequence>
<comment type="caution">
    <text evidence="1">The sequence shown here is derived from an EMBL/GenBank/DDBJ whole genome shotgun (WGS) entry which is preliminary data.</text>
</comment>
<evidence type="ECO:0000313" key="2">
    <source>
        <dbReference type="Proteomes" id="UP000627464"/>
    </source>
</evidence>
<keyword evidence="2" id="KW-1185">Reference proteome</keyword>
<gene>
    <name evidence="1" type="ORF">GCM10011328_09550</name>
</gene>